<dbReference type="AlphaFoldDB" id="A0A147HVQ7"/>
<keyword evidence="5" id="KW-0997">Cell inner membrane</keyword>
<accession>A0A147HVQ7</accession>
<evidence type="ECO:0000256" key="1">
    <source>
        <dbReference type="ARBA" id="ARBA00004383"/>
    </source>
</evidence>
<evidence type="ECO:0000256" key="11">
    <source>
        <dbReference type="SAM" id="Phobius"/>
    </source>
</evidence>
<keyword evidence="14" id="KW-1185">Reference proteome</keyword>
<evidence type="ECO:0000256" key="10">
    <source>
        <dbReference type="SAM" id="MobiDB-lite"/>
    </source>
</evidence>
<dbReference type="Gene3D" id="3.30.1150.10">
    <property type="match status" value="1"/>
</dbReference>
<keyword evidence="7" id="KW-0653">Protein transport</keyword>
<gene>
    <name evidence="13" type="ORF">NS334_15645</name>
</gene>
<feature type="compositionally biased region" description="Pro residues" evidence="10">
    <location>
        <begin position="54"/>
        <end position="65"/>
    </location>
</feature>
<dbReference type="PROSITE" id="PS52015">
    <property type="entry name" value="TONB_CTD"/>
    <property type="match status" value="1"/>
</dbReference>
<dbReference type="PATRIC" id="fig|869719.3.peg.3502"/>
<protein>
    <recommendedName>
        <fullName evidence="12">TonB C-terminal domain-containing protein</fullName>
    </recommendedName>
</protein>
<keyword evidence="3" id="KW-0813">Transport</keyword>
<dbReference type="EMBL" id="LDTB01000081">
    <property type="protein sequence ID" value="KTT68945.1"/>
    <property type="molecule type" value="Genomic_DNA"/>
</dbReference>
<dbReference type="InterPro" id="IPR051045">
    <property type="entry name" value="TonB-dependent_transducer"/>
</dbReference>
<evidence type="ECO:0000256" key="5">
    <source>
        <dbReference type="ARBA" id="ARBA00022519"/>
    </source>
</evidence>
<dbReference type="OrthoDB" id="7585155at2"/>
<dbReference type="PANTHER" id="PTHR33446:SF2">
    <property type="entry name" value="PROTEIN TONB"/>
    <property type="match status" value="1"/>
</dbReference>
<dbReference type="GO" id="GO:0098797">
    <property type="term" value="C:plasma membrane protein complex"/>
    <property type="evidence" value="ECO:0007669"/>
    <property type="project" value="TreeGrafter"/>
</dbReference>
<evidence type="ECO:0000256" key="9">
    <source>
        <dbReference type="ARBA" id="ARBA00023136"/>
    </source>
</evidence>
<dbReference type="RefSeq" id="WP_058756882.1">
    <property type="nucleotide sequence ID" value="NZ_LDTB01000081.1"/>
</dbReference>
<comment type="caution">
    <text evidence="13">The sequence shown here is derived from an EMBL/GenBank/DDBJ whole genome shotgun (WGS) entry which is preliminary data.</text>
</comment>
<keyword evidence="6 11" id="KW-0812">Transmembrane</keyword>
<keyword evidence="8 11" id="KW-1133">Transmembrane helix</keyword>
<evidence type="ECO:0000259" key="12">
    <source>
        <dbReference type="PROSITE" id="PS52015"/>
    </source>
</evidence>
<dbReference type="InterPro" id="IPR037682">
    <property type="entry name" value="TonB_C"/>
</dbReference>
<evidence type="ECO:0000256" key="3">
    <source>
        <dbReference type="ARBA" id="ARBA00022448"/>
    </source>
</evidence>
<dbReference type="SUPFAM" id="SSF74653">
    <property type="entry name" value="TolA/TonB C-terminal domain"/>
    <property type="match status" value="1"/>
</dbReference>
<dbReference type="GO" id="GO:0015031">
    <property type="term" value="P:protein transport"/>
    <property type="evidence" value="ECO:0007669"/>
    <property type="project" value="UniProtKB-KW"/>
</dbReference>
<reference evidence="13 14" key="1">
    <citation type="journal article" date="2016" name="Front. Microbiol.">
        <title>Genomic Resource of Rice Seed Associated Bacteria.</title>
        <authorList>
            <person name="Midha S."/>
            <person name="Bansal K."/>
            <person name="Sharma S."/>
            <person name="Kumar N."/>
            <person name="Patil P.P."/>
            <person name="Chaudhry V."/>
            <person name="Patil P.B."/>
        </authorList>
    </citation>
    <scope>NUCLEOTIDE SEQUENCE [LARGE SCALE GENOMIC DNA]</scope>
    <source>
        <strain evidence="13 14">NS334</strain>
    </source>
</reference>
<organism evidence="13 14">
    <name type="scientific">Sphingomonas endophytica</name>
    <dbReference type="NCBI Taxonomy" id="869719"/>
    <lineage>
        <taxon>Bacteria</taxon>
        <taxon>Pseudomonadati</taxon>
        <taxon>Pseudomonadota</taxon>
        <taxon>Alphaproteobacteria</taxon>
        <taxon>Sphingomonadales</taxon>
        <taxon>Sphingomonadaceae</taxon>
        <taxon>Sphingomonas</taxon>
    </lineage>
</organism>
<evidence type="ECO:0000256" key="8">
    <source>
        <dbReference type="ARBA" id="ARBA00022989"/>
    </source>
</evidence>
<evidence type="ECO:0000313" key="13">
    <source>
        <dbReference type="EMBL" id="KTT68945.1"/>
    </source>
</evidence>
<dbReference type="InterPro" id="IPR006260">
    <property type="entry name" value="TonB/TolA_C"/>
</dbReference>
<dbReference type="PANTHER" id="PTHR33446">
    <property type="entry name" value="PROTEIN TONB-RELATED"/>
    <property type="match status" value="1"/>
</dbReference>
<dbReference type="GO" id="GO:0031992">
    <property type="term" value="F:energy transducer activity"/>
    <property type="evidence" value="ECO:0007669"/>
    <property type="project" value="TreeGrafter"/>
</dbReference>
<dbReference type="Proteomes" id="UP000074310">
    <property type="component" value="Unassembled WGS sequence"/>
</dbReference>
<dbReference type="Pfam" id="PF03544">
    <property type="entry name" value="TonB_C"/>
    <property type="match status" value="1"/>
</dbReference>
<evidence type="ECO:0000256" key="2">
    <source>
        <dbReference type="ARBA" id="ARBA00006555"/>
    </source>
</evidence>
<feature type="domain" description="TonB C-terminal" evidence="12">
    <location>
        <begin position="130"/>
        <end position="223"/>
    </location>
</feature>
<dbReference type="GO" id="GO:0055085">
    <property type="term" value="P:transmembrane transport"/>
    <property type="evidence" value="ECO:0007669"/>
    <property type="project" value="InterPro"/>
</dbReference>
<dbReference type="NCBIfam" id="TIGR01352">
    <property type="entry name" value="tonB_Cterm"/>
    <property type="match status" value="1"/>
</dbReference>
<feature type="transmembrane region" description="Helical" evidence="11">
    <location>
        <begin position="12"/>
        <end position="31"/>
    </location>
</feature>
<proteinExistence type="inferred from homology"/>
<evidence type="ECO:0000256" key="4">
    <source>
        <dbReference type="ARBA" id="ARBA00022475"/>
    </source>
</evidence>
<comment type="subcellular location">
    <subcellularLocation>
        <location evidence="1">Cell inner membrane</location>
        <topology evidence="1">Single-pass membrane protein</topology>
        <orientation evidence="1">Periplasmic side</orientation>
    </subcellularLocation>
</comment>
<feature type="compositionally biased region" description="Low complexity" evidence="10">
    <location>
        <begin position="66"/>
        <end position="75"/>
    </location>
</feature>
<feature type="region of interest" description="Disordered" evidence="10">
    <location>
        <begin position="51"/>
        <end position="75"/>
    </location>
</feature>
<evidence type="ECO:0000256" key="6">
    <source>
        <dbReference type="ARBA" id="ARBA00022692"/>
    </source>
</evidence>
<sequence length="223" mass="23322">MAYADQMGGSRRLTTIAGVAAIHGLIGYVFISGMAAHFVRTVTDPFTVTNIPLETPPPPDAPPPVAKAAPQQPTAAPPITAVTPIVPTQNNPVVVTVVPLPPLPMGTGEAVTVTVTPPPPPLMPSKASGVRARGDRTQWITTEDYPASALRAGEQGVVGIALRVGSDGRAESCAVTTSSGHPSLDQATCRLYMRRAKFTPARDDSGAEVAATFNDRVRWQLPM</sequence>
<keyword evidence="9 11" id="KW-0472">Membrane</keyword>
<name>A0A147HVQ7_9SPHN</name>
<keyword evidence="4" id="KW-1003">Cell membrane</keyword>
<evidence type="ECO:0000256" key="7">
    <source>
        <dbReference type="ARBA" id="ARBA00022927"/>
    </source>
</evidence>
<evidence type="ECO:0000313" key="14">
    <source>
        <dbReference type="Proteomes" id="UP000074310"/>
    </source>
</evidence>
<comment type="similarity">
    <text evidence="2">Belongs to the TonB family.</text>
</comment>